<evidence type="ECO:0000256" key="1">
    <source>
        <dbReference type="ARBA" id="ARBA00004370"/>
    </source>
</evidence>
<name>A0A7S2SSN7_9STRA</name>
<gene>
    <name evidence="7" type="ORF">RMAR1173_LOCUS19469</name>
</gene>
<dbReference type="GO" id="GO:0016020">
    <property type="term" value="C:membrane"/>
    <property type="evidence" value="ECO:0007669"/>
    <property type="project" value="UniProtKB-SubCell"/>
</dbReference>
<feature type="compositionally biased region" description="Polar residues" evidence="5">
    <location>
        <begin position="94"/>
        <end position="104"/>
    </location>
</feature>
<comment type="subcellular location">
    <subcellularLocation>
        <location evidence="1">Membrane</location>
    </subcellularLocation>
</comment>
<evidence type="ECO:0000256" key="5">
    <source>
        <dbReference type="SAM" id="MobiDB-lite"/>
    </source>
</evidence>
<evidence type="ECO:0000256" key="4">
    <source>
        <dbReference type="ARBA" id="ARBA00023136"/>
    </source>
</evidence>
<dbReference type="EMBL" id="HBHJ01029391">
    <property type="protein sequence ID" value="CAD9708477.1"/>
    <property type="molecule type" value="Transcribed_RNA"/>
</dbReference>
<evidence type="ECO:0000256" key="2">
    <source>
        <dbReference type="ARBA" id="ARBA00022692"/>
    </source>
</evidence>
<protein>
    <submittedName>
        <fullName evidence="7">Uncharacterized protein</fullName>
    </submittedName>
</protein>
<keyword evidence="2 6" id="KW-0812">Transmembrane</keyword>
<keyword evidence="4 6" id="KW-0472">Membrane</keyword>
<feature type="transmembrane region" description="Helical" evidence="6">
    <location>
        <begin position="12"/>
        <end position="29"/>
    </location>
</feature>
<accession>A0A7S2SSN7</accession>
<dbReference type="Pfam" id="PF23489">
    <property type="entry name" value="V-ATPase_su_f"/>
    <property type="match status" value="1"/>
</dbReference>
<evidence type="ECO:0000313" key="7">
    <source>
        <dbReference type="EMBL" id="CAD9708477.1"/>
    </source>
</evidence>
<dbReference type="AlphaFoldDB" id="A0A7S2SSN7"/>
<feature type="transmembrane region" description="Helical" evidence="6">
    <location>
        <begin position="49"/>
        <end position="68"/>
    </location>
</feature>
<reference evidence="7" key="1">
    <citation type="submission" date="2021-01" db="EMBL/GenBank/DDBJ databases">
        <authorList>
            <person name="Corre E."/>
            <person name="Pelletier E."/>
            <person name="Niang G."/>
            <person name="Scheremetjew M."/>
            <person name="Finn R."/>
            <person name="Kale V."/>
            <person name="Holt S."/>
            <person name="Cochrane G."/>
            <person name="Meng A."/>
            <person name="Brown T."/>
            <person name="Cohen L."/>
        </authorList>
    </citation>
    <scope>NUCLEOTIDE SEQUENCE</scope>
    <source>
        <strain evidence="7">CCMP1243</strain>
    </source>
</reference>
<evidence type="ECO:0000256" key="3">
    <source>
        <dbReference type="ARBA" id="ARBA00022989"/>
    </source>
</evidence>
<dbReference type="InterPro" id="IPR056552">
    <property type="entry name" value="Ribonucl_Kappa"/>
</dbReference>
<organism evidence="7">
    <name type="scientific">Rhizochromulina marina</name>
    <dbReference type="NCBI Taxonomy" id="1034831"/>
    <lineage>
        <taxon>Eukaryota</taxon>
        <taxon>Sar</taxon>
        <taxon>Stramenopiles</taxon>
        <taxon>Ochrophyta</taxon>
        <taxon>Dictyochophyceae</taxon>
        <taxon>Rhizochromulinales</taxon>
        <taxon>Rhizochromulina</taxon>
    </lineage>
</organism>
<feature type="region of interest" description="Disordered" evidence="5">
    <location>
        <begin position="70"/>
        <end position="113"/>
    </location>
</feature>
<evidence type="ECO:0000256" key="6">
    <source>
        <dbReference type="SAM" id="Phobius"/>
    </source>
</evidence>
<proteinExistence type="predicted"/>
<sequence length="113" mass="11802">MDKQCCSQCCGVLSSTGVVFLVLIGILLKKQPLYIKDVDDPSKAADNCFIAAGLYAFLAVLCFGYLTVTSSKRDTPTGGDEREAAGIKAGRMSNYGSGSPSGDISLTPLGRQG</sequence>
<keyword evidence="3 6" id="KW-1133">Transmembrane helix</keyword>
<feature type="compositionally biased region" description="Basic and acidic residues" evidence="5">
    <location>
        <begin position="71"/>
        <end position="85"/>
    </location>
</feature>